<accession>A0A0F3KW70</accession>
<dbReference type="OrthoDB" id="8672648at2"/>
<dbReference type="Pfam" id="PF01494">
    <property type="entry name" value="FAD_binding_3"/>
    <property type="match status" value="1"/>
</dbReference>
<dbReference type="SUPFAM" id="SSF51905">
    <property type="entry name" value="FAD/NAD(P)-binding domain"/>
    <property type="match status" value="1"/>
</dbReference>
<dbReference type="Proteomes" id="UP000033651">
    <property type="component" value="Unassembled WGS sequence"/>
</dbReference>
<dbReference type="GO" id="GO:0071949">
    <property type="term" value="F:FAD binding"/>
    <property type="evidence" value="ECO:0007669"/>
    <property type="project" value="InterPro"/>
</dbReference>
<keyword evidence="1" id="KW-0560">Oxidoreductase</keyword>
<dbReference type="InterPro" id="IPR050493">
    <property type="entry name" value="FAD-dep_Monooxygenase_BioMet"/>
</dbReference>
<evidence type="ECO:0000259" key="4">
    <source>
        <dbReference type="Pfam" id="PF01494"/>
    </source>
</evidence>
<dbReference type="PANTHER" id="PTHR13789">
    <property type="entry name" value="MONOOXYGENASE"/>
    <property type="match status" value="1"/>
</dbReference>
<protein>
    <recommendedName>
        <fullName evidence="4">FAD-binding domain-containing protein</fullName>
    </recommendedName>
</protein>
<reference evidence="5 6" key="1">
    <citation type="submission" date="2015-03" db="EMBL/GenBank/DDBJ databases">
        <title>Draft genome sequence of Luteibacter yeojuensis strain SU11.</title>
        <authorList>
            <person name="Sulaiman J."/>
            <person name="Priya K."/>
            <person name="Chan K.-G."/>
        </authorList>
    </citation>
    <scope>NUCLEOTIDE SEQUENCE [LARGE SCALE GENOMIC DNA]</scope>
    <source>
        <strain evidence="5 6">SU11</strain>
    </source>
</reference>
<evidence type="ECO:0000313" key="6">
    <source>
        <dbReference type="Proteomes" id="UP000033651"/>
    </source>
</evidence>
<proteinExistence type="predicted"/>
<name>A0A0F3KW70_9GAMM</name>
<dbReference type="EMBL" id="JZRB01000017">
    <property type="protein sequence ID" value="KJV35192.1"/>
    <property type="molecule type" value="Genomic_DNA"/>
</dbReference>
<feature type="compositionally biased region" description="Basic and acidic residues" evidence="3">
    <location>
        <begin position="407"/>
        <end position="416"/>
    </location>
</feature>
<evidence type="ECO:0000256" key="3">
    <source>
        <dbReference type="SAM" id="MobiDB-lite"/>
    </source>
</evidence>
<dbReference type="PANTHER" id="PTHR13789:SF309">
    <property type="entry name" value="PUTATIVE (AFU_ORTHOLOGUE AFUA_6G14510)-RELATED"/>
    <property type="match status" value="1"/>
</dbReference>
<dbReference type="AlphaFoldDB" id="A0A0F3KW70"/>
<dbReference type="Gene3D" id="3.50.50.60">
    <property type="entry name" value="FAD/NAD(P)-binding domain"/>
    <property type="match status" value="1"/>
</dbReference>
<keyword evidence="2" id="KW-0503">Monooxygenase</keyword>
<evidence type="ECO:0000256" key="1">
    <source>
        <dbReference type="ARBA" id="ARBA00023002"/>
    </source>
</evidence>
<organism evidence="5 6">
    <name type="scientific">Luteibacter yeojuensis</name>
    <dbReference type="NCBI Taxonomy" id="345309"/>
    <lineage>
        <taxon>Bacteria</taxon>
        <taxon>Pseudomonadati</taxon>
        <taxon>Pseudomonadota</taxon>
        <taxon>Gammaproteobacteria</taxon>
        <taxon>Lysobacterales</taxon>
        <taxon>Rhodanobacteraceae</taxon>
        <taxon>Luteibacter</taxon>
    </lineage>
</organism>
<gene>
    <name evidence="5" type="ORF">VI08_08925</name>
</gene>
<dbReference type="InterPro" id="IPR036188">
    <property type="entry name" value="FAD/NAD-bd_sf"/>
</dbReference>
<dbReference type="PRINTS" id="PR00420">
    <property type="entry name" value="RNGMNOXGNASE"/>
</dbReference>
<sequence>MKIAIVGYGTAGQASAILLSAQGHEVTVFEKSPSLGPVGAGFLLQPTGLAVLDRLGLGGQALALGQRIDELQGHTPRGRAVMAMRYSDRRAGCFGLGMTRGALFELLRGAHAGAARVRTGVRITGYDADTHELHDDDGGFHGPFDLVVAADGAHSSLRSDCGASQVRRASMYAWGAVWCLLRIDDWATPTTLRQRYAGTRSMIGMLPVGTRPGHDGKWVTFYWSLPGHAVDAFDDAGVAAMKTAVQGIWPEIAFHVAHLKHAGELNRARYRDVVLRPPHHGRMVVIGDAAHAMSPQLGQGVNMALLDAAALADALAAHASLDGALRAYRHARHAHVRLYQRMSRWLTPLFQSDATALGWCRDAVFGPLGRMPGARGAMLSILTGEAGHRRTLPTDEGTPAPVTGNLELERHTETAA</sequence>
<dbReference type="GO" id="GO:0004497">
    <property type="term" value="F:monooxygenase activity"/>
    <property type="evidence" value="ECO:0007669"/>
    <property type="project" value="UniProtKB-KW"/>
</dbReference>
<comment type="caution">
    <text evidence="5">The sequence shown here is derived from an EMBL/GenBank/DDBJ whole genome shotgun (WGS) entry which is preliminary data.</text>
</comment>
<keyword evidence="6" id="KW-1185">Reference proteome</keyword>
<evidence type="ECO:0000313" key="5">
    <source>
        <dbReference type="EMBL" id="KJV35192.1"/>
    </source>
</evidence>
<evidence type="ECO:0000256" key="2">
    <source>
        <dbReference type="ARBA" id="ARBA00023033"/>
    </source>
</evidence>
<dbReference type="PATRIC" id="fig|345309.4.peg.1003"/>
<feature type="region of interest" description="Disordered" evidence="3">
    <location>
        <begin position="388"/>
        <end position="416"/>
    </location>
</feature>
<dbReference type="InterPro" id="IPR002938">
    <property type="entry name" value="FAD-bd"/>
</dbReference>
<dbReference type="RefSeq" id="WP_045829231.1">
    <property type="nucleotide sequence ID" value="NZ_JZRB01000017.1"/>
</dbReference>
<feature type="domain" description="FAD-binding" evidence="4">
    <location>
        <begin position="2"/>
        <end position="337"/>
    </location>
</feature>